<evidence type="ECO:0000256" key="1">
    <source>
        <dbReference type="ARBA" id="ARBA00005051"/>
    </source>
</evidence>
<evidence type="ECO:0000256" key="11">
    <source>
        <dbReference type="ARBA" id="ARBA00029766"/>
    </source>
</evidence>
<keyword evidence="6" id="KW-0547">Nucleotide-binding</keyword>
<comment type="function">
    <text evidence="10">Catalyzes the transfer of pyrophosphate from adenosine triphosphate (ATP) to 6-hydroxymethyl-7,8-dihydropterin, an enzymatic step in folate biosynthesis pathway.</text>
</comment>
<evidence type="ECO:0000256" key="5">
    <source>
        <dbReference type="ARBA" id="ARBA00022679"/>
    </source>
</evidence>
<evidence type="ECO:0000259" key="13">
    <source>
        <dbReference type="PROSITE" id="PS00794"/>
    </source>
</evidence>
<dbReference type="SUPFAM" id="SSF55083">
    <property type="entry name" value="6-hydroxymethyl-7,8-dihydropterin pyrophosphokinase, HPPK"/>
    <property type="match status" value="1"/>
</dbReference>
<keyword evidence="15" id="KW-1185">Reference proteome</keyword>
<keyword evidence="5 14" id="KW-0808">Transferase</keyword>
<evidence type="ECO:0000256" key="9">
    <source>
        <dbReference type="ARBA" id="ARBA00022909"/>
    </source>
</evidence>
<dbReference type="PANTHER" id="PTHR43071:SF1">
    <property type="entry name" value="2-AMINO-4-HYDROXY-6-HYDROXYMETHYLDIHYDROPTERIDINE PYROPHOSPHOKINASE"/>
    <property type="match status" value="1"/>
</dbReference>
<dbReference type="CDD" id="cd00483">
    <property type="entry name" value="HPPK"/>
    <property type="match status" value="1"/>
</dbReference>
<dbReference type="Pfam" id="PF01288">
    <property type="entry name" value="HPPK"/>
    <property type="match status" value="1"/>
</dbReference>
<dbReference type="PANTHER" id="PTHR43071">
    <property type="entry name" value="2-AMINO-4-HYDROXY-6-HYDROXYMETHYLDIHYDROPTERIDINE PYROPHOSPHOKINASE"/>
    <property type="match status" value="1"/>
</dbReference>
<comment type="caution">
    <text evidence="14">The sequence shown here is derived from an EMBL/GenBank/DDBJ whole genome shotgun (WGS) entry which is preliminary data.</text>
</comment>
<dbReference type="Gene3D" id="3.30.70.560">
    <property type="entry name" value="7,8-Dihydro-6-hydroxymethylpterin-pyrophosphokinase HPPK"/>
    <property type="match status" value="1"/>
</dbReference>
<evidence type="ECO:0000256" key="12">
    <source>
        <dbReference type="ARBA" id="ARBA00033413"/>
    </source>
</evidence>
<dbReference type="EMBL" id="RSFE01000008">
    <property type="protein sequence ID" value="RWU09007.1"/>
    <property type="molecule type" value="Genomic_DNA"/>
</dbReference>
<sequence>MATVYIGLGANLGNPEQTLKEAIFELSGLSQFARLRASSLYASKPMGPAEQPDYVNAVVCAETDLAPLAVLDLLQAIEHQFGRQRSLRWGPRTLDLDLLLYGNETISLPRLTIPHPGLTQRDFVVVPLAELNSELVLPDGRSLLSVQATMAHHDLQKIT</sequence>
<gene>
    <name evidence="14" type="primary">folK</name>
    <name evidence="14" type="ORF">EGC76_09985</name>
</gene>
<evidence type="ECO:0000256" key="2">
    <source>
        <dbReference type="ARBA" id="ARBA00005810"/>
    </source>
</evidence>
<reference evidence="14 15" key="1">
    <citation type="submission" date="2018-12" db="EMBL/GenBank/DDBJ databases">
        <authorList>
            <person name="Li A."/>
            <person name="Zhang M."/>
            <person name="Zhu H."/>
        </authorList>
    </citation>
    <scope>NUCLEOTIDE SEQUENCE [LARGE SCALE GENOMIC DNA]</scope>
    <source>
        <strain evidence="14 15">R04H25</strain>
    </source>
</reference>
<keyword evidence="8" id="KW-0067">ATP-binding</keyword>
<evidence type="ECO:0000256" key="4">
    <source>
        <dbReference type="ARBA" id="ARBA00016218"/>
    </source>
</evidence>
<dbReference type="InterPro" id="IPR035907">
    <property type="entry name" value="Hppk_sf"/>
</dbReference>
<evidence type="ECO:0000256" key="10">
    <source>
        <dbReference type="ARBA" id="ARBA00029409"/>
    </source>
</evidence>
<dbReference type="NCBIfam" id="TIGR01498">
    <property type="entry name" value="folK"/>
    <property type="match status" value="1"/>
</dbReference>
<organism evidence="14 15">
    <name type="scientific">Pseudidiomarina gelatinasegens</name>
    <dbReference type="NCBI Taxonomy" id="2487740"/>
    <lineage>
        <taxon>Bacteria</taxon>
        <taxon>Pseudomonadati</taxon>
        <taxon>Pseudomonadota</taxon>
        <taxon>Gammaproteobacteria</taxon>
        <taxon>Alteromonadales</taxon>
        <taxon>Idiomarinaceae</taxon>
        <taxon>Pseudidiomarina</taxon>
    </lineage>
</organism>
<dbReference type="EC" id="2.7.6.3" evidence="3"/>
<comment type="pathway">
    <text evidence="1">Cofactor biosynthesis; tetrahydrofolate biosynthesis; 2-amino-4-hydroxy-6-hydroxymethyl-7,8-dihydropteridine diphosphate from 7,8-dihydroneopterin triphosphate: step 4/4.</text>
</comment>
<dbReference type="PROSITE" id="PS00794">
    <property type="entry name" value="HPPK"/>
    <property type="match status" value="1"/>
</dbReference>
<dbReference type="GO" id="GO:0005524">
    <property type="term" value="F:ATP binding"/>
    <property type="evidence" value="ECO:0007669"/>
    <property type="project" value="UniProtKB-KW"/>
</dbReference>
<dbReference type="InterPro" id="IPR000550">
    <property type="entry name" value="Hppk"/>
</dbReference>
<keyword evidence="7 14" id="KW-0418">Kinase</keyword>
<dbReference type="GO" id="GO:0016301">
    <property type="term" value="F:kinase activity"/>
    <property type="evidence" value="ECO:0007669"/>
    <property type="project" value="UniProtKB-KW"/>
</dbReference>
<keyword evidence="9" id="KW-0289">Folate biosynthesis</keyword>
<dbReference type="GO" id="GO:0046654">
    <property type="term" value="P:tetrahydrofolate biosynthetic process"/>
    <property type="evidence" value="ECO:0007669"/>
    <property type="project" value="UniProtKB-UniPathway"/>
</dbReference>
<feature type="domain" description="7,8-dihydro-6-hydroxymethylpterin-pyrophosphokinase" evidence="13">
    <location>
        <begin position="88"/>
        <end position="99"/>
    </location>
</feature>
<protein>
    <recommendedName>
        <fullName evidence="4">2-amino-4-hydroxy-6-hydroxymethyldihydropteridine pyrophosphokinase</fullName>
        <ecNumber evidence="3">2.7.6.3</ecNumber>
    </recommendedName>
    <alternativeName>
        <fullName evidence="11">6-hydroxymethyl-7,8-dihydropterin pyrophosphokinase</fullName>
    </alternativeName>
    <alternativeName>
        <fullName evidence="12">7,8-dihydro-6-hydroxymethylpterin-pyrophosphokinase</fullName>
    </alternativeName>
</protein>
<evidence type="ECO:0000256" key="6">
    <source>
        <dbReference type="ARBA" id="ARBA00022741"/>
    </source>
</evidence>
<comment type="similarity">
    <text evidence="2">Belongs to the HPPK family.</text>
</comment>
<evidence type="ECO:0000313" key="14">
    <source>
        <dbReference type="EMBL" id="RWU09007.1"/>
    </source>
</evidence>
<proteinExistence type="inferred from homology"/>
<name>A0A443YY94_9GAMM</name>
<accession>A0A443YY94</accession>
<dbReference type="RefSeq" id="WP_128352858.1">
    <property type="nucleotide sequence ID" value="NZ_RSFE01000008.1"/>
</dbReference>
<evidence type="ECO:0000256" key="7">
    <source>
        <dbReference type="ARBA" id="ARBA00022777"/>
    </source>
</evidence>
<dbReference type="Proteomes" id="UP000288789">
    <property type="component" value="Unassembled WGS sequence"/>
</dbReference>
<dbReference type="OrthoDB" id="9808041at2"/>
<dbReference type="GO" id="GO:0046656">
    <property type="term" value="P:folic acid biosynthetic process"/>
    <property type="evidence" value="ECO:0007669"/>
    <property type="project" value="UniProtKB-KW"/>
</dbReference>
<dbReference type="UniPathway" id="UPA00077">
    <property type="reaction ID" value="UER00155"/>
</dbReference>
<evidence type="ECO:0000256" key="3">
    <source>
        <dbReference type="ARBA" id="ARBA00013253"/>
    </source>
</evidence>
<evidence type="ECO:0000256" key="8">
    <source>
        <dbReference type="ARBA" id="ARBA00022840"/>
    </source>
</evidence>
<evidence type="ECO:0000313" key="15">
    <source>
        <dbReference type="Proteomes" id="UP000288789"/>
    </source>
</evidence>
<dbReference type="AlphaFoldDB" id="A0A443YY94"/>
<dbReference type="GO" id="GO:0003848">
    <property type="term" value="F:2-amino-4-hydroxy-6-hydroxymethyldihydropteridine diphosphokinase activity"/>
    <property type="evidence" value="ECO:0007669"/>
    <property type="project" value="UniProtKB-EC"/>
</dbReference>